<dbReference type="AlphaFoldDB" id="A0A0C2NIA7"/>
<gene>
    <name evidence="2" type="ORF">RF11_09652</name>
</gene>
<evidence type="ECO:0000259" key="1">
    <source>
        <dbReference type="Pfam" id="PF05699"/>
    </source>
</evidence>
<reference evidence="2 3" key="1">
    <citation type="journal article" date="2014" name="Genome Biol. Evol.">
        <title>The genome of the myxosporean Thelohanellus kitauei shows adaptations to nutrient acquisition within its fish host.</title>
        <authorList>
            <person name="Yang Y."/>
            <person name="Xiong J."/>
            <person name="Zhou Z."/>
            <person name="Huo F."/>
            <person name="Miao W."/>
            <person name="Ran C."/>
            <person name="Liu Y."/>
            <person name="Zhang J."/>
            <person name="Feng J."/>
            <person name="Wang M."/>
            <person name="Wang M."/>
            <person name="Wang L."/>
            <person name="Yao B."/>
        </authorList>
    </citation>
    <scope>NUCLEOTIDE SEQUENCE [LARGE SCALE GENOMIC DNA]</scope>
    <source>
        <strain evidence="2">Wuqing</strain>
    </source>
</reference>
<name>A0A0C2NIA7_THEKT</name>
<protein>
    <recommendedName>
        <fullName evidence="1">HAT C-terminal dimerisation domain-containing protein</fullName>
    </recommendedName>
</protein>
<dbReference type="InterPro" id="IPR008906">
    <property type="entry name" value="HATC_C_dom"/>
</dbReference>
<dbReference type="GO" id="GO:0046983">
    <property type="term" value="F:protein dimerization activity"/>
    <property type="evidence" value="ECO:0007669"/>
    <property type="project" value="InterPro"/>
</dbReference>
<organism evidence="2 3">
    <name type="scientific">Thelohanellus kitauei</name>
    <name type="common">Myxosporean</name>
    <dbReference type="NCBI Taxonomy" id="669202"/>
    <lineage>
        <taxon>Eukaryota</taxon>
        <taxon>Metazoa</taxon>
        <taxon>Cnidaria</taxon>
        <taxon>Myxozoa</taxon>
        <taxon>Myxosporea</taxon>
        <taxon>Bivalvulida</taxon>
        <taxon>Platysporina</taxon>
        <taxon>Myxobolidae</taxon>
        <taxon>Thelohanellus</taxon>
    </lineage>
</organism>
<sequence length="112" mass="13253">MVVTDDDSTFAIRFKISFVNDFDTPRKYEHIMDDSGRQQSNENQIVRRYISEPRVDDNECQRQWWKERKGSYTALVIIARKYVCTPATRNIITKERASLTFDNLNNLLCLNN</sequence>
<evidence type="ECO:0000313" key="3">
    <source>
        <dbReference type="Proteomes" id="UP000031668"/>
    </source>
</evidence>
<dbReference type="Proteomes" id="UP000031668">
    <property type="component" value="Unassembled WGS sequence"/>
</dbReference>
<dbReference type="SUPFAM" id="SSF53098">
    <property type="entry name" value="Ribonuclease H-like"/>
    <property type="match status" value="1"/>
</dbReference>
<dbReference type="EMBL" id="JWZT01000690">
    <property type="protein sequence ID" value="KII73747.1"/>
    <property type="molecule type" value="Genomic_DNA"/>
</dbReference>
<evidence type="ECO:0000313" key="2">
    <source>
        <dbReference type="EMBL" id="KII73747.1"/>
    </source>
</evidence>
<dbReference type="Pfam" id="PF05699">
    <property type="entry name" value="Dimer_Tnp_hAT"/>
    <property type="match status" value="1"/>
</dbReference>
<proteinExistence type="predicted"/>
<dbReference type="OrthoDB" id="1607513at2759"/>
<keyword evidence="3" id="KW-1185">Reference proteome</keyword>
<comment type="caution">
    <text evidence="2">The sequence shown here is derived from an EMBL/GenBank/DDBJ whole genome shotgun (WGS) entry which is preliminary data.</text>
</comment>
<feature type="domain" description="HAT C-terminal dimerisation" evidence="1">
    <location>
        <begin position="47"/>
        <end position="110"/>
    </location>
</feature>
<dbReference type="InterPro" id="IPR012337">
    <property type="entry name" value="RNaseH-like_sf"/>
</dbReference>
<accession>A0A0C2NIA7</accession>